<keyword evidence="2" id="KW-1185">Reference proteome</keyword>
<gene>
    <name evidence="1" type="ORF">BACPEC_00158</name>
</gene>
<dbReference type="STRING" id="483218.BACPEC_00158"/>
<comment type="caution">
    <text evidence="1">The sequence shown here is derived from an EMBL/GenBank/DDBJ whole genome shotgun (WGS) entry which is preliminary data.</text>
</comment>
<evidence type="ECO:0000313" key="2">
    <source>
        <dbReference type="Proteomes" id="UP000003136"/>
    </source>
</evidence>
<name>B7ANA5_9FIRM</name>
<dbReference type="EMBL" id="ABVQ01000031">
    <property type="protein sequence ID" value="EEC58816.1"/>
    <property type="molecule type" value="Genomic_DNA"/>
</dbReference>
<sequence length="41" mass="5132">MWKKVIKKYITRDVIIMVELDQYRFKLSNYKKPLEEIRDSL</sequence>
<reference evidence="1 2" key="1">
    <citation type="submission" date="2008-11" db="EMBL/GenBank/DDBJ databases">
        <title>Draft genome sequence of Bacteroides pectinophilus (ATCC 43243).</title>
        <authorList>
            <person name="Sudarsanam P."/>
            <person name="Ley R."/>
            <person name="Guruge J."/>
            <person name="Turnbaugh P.J."/>
            <person name="Mahowald M."/>
            <person name="Liep D."/>
            <person name="Gordon J."/>
        </authorList>
    </citation>
    <scope>NUCLEOTIDE SEQUENCE [LARGE SCALE GENOMIC DNA]</scope>
    <source>
        <strain evidence="1 2">ATCC 43243</strain>
    </source>
</reference>
<proteinExistence type="predicted"/>
<accession>B7ANA5</accession>
<evidence type="ECO:0000313" key="1">
    <source>
        <dbReference type="EMBL" id="EEC58816.1"/>
    </source>
</evidence>
<reference evidence="1 2" key="2">
    <citation type="submission" date="2008-11" db="EMBL/GenBank/DDBJ databases">
        <authorList>
            <person name="Fulton L."/>
            <person name="Clifton S."/>
            <person name="Fulton B."/>
            <person name="Xu J."/>
            <person name="Minx P."/>
            <person name="Pepin K.H."/>
            <person name="Johnson M."/>
            <person name="Bhonagiri V."/>
            <person name="Nash W.E."/>
            <person name="Mardis E.R."/>
            <person name="Wilson R.K."/>
        </authorList>
    </citation>
    <scope>NUCLEOTIDE SEQUENCE [LARGE SCALE GENOMIC DNA]</scope>
    <source>
        <strain evidence="1 2">ATCC 43243</strain>
    </source>
</reference>
<organism evidence="1 2">
    <name type="scientific">[Bacteroides] pectinophilus ATCC 43243</name>
    <dbReference type="NCBI Taxonomy" id="483218"/>
    <lineage>
        <taxon>Bacteria</taxon>
        <taxon>Bacillati</taxon>
        <taxon>Bacillota</taxon>
        <taxon>Clostridia</taxon>
        <taxon>Eubacteriales</taxon>
    </lineage>
</organism>
<dbReference type="Proteomes" id="UP000003136">
    <property type="component" value="Unassembled WGS sequence"/>
</dbReference>
<protein>
    <submittedName>
        <fullName evidence="1">Uncharacterized protein</fullName>
    </submittedName>
</protein>
<dbReference type="AlphaFoldDB" id="B7ANA5"/>
<dbReference type="HOGENOM" id="CLU_3265888_0_0_9"/>